<feature type="transmembrane region" description="Helical" evidence="1">
    <location>
        <begin position="107"/>
        <end position="126"/>
    </location>
</feature>
<dbReference type="Proteomes" id="UP001595690">
    <property type="component" value="Unassembled WGS sequence"/>
</dbReference>
<keyword evidence="1" id="KW-0472">Membrane</keyword>
<reference evidence="3" key="1">
    <citation type="journal article" date="2019" name="Int. J. Syst. Evol. Microbiol.">
        <title>The Global Catalogue of Microorganisms (GCM) 10K type strain sequencing project: providing services to taxonomists for standard genome sequencing and annotation.</title>
        <authorList>
            <consortium name="The Broad Institute Genomics Platform"/>
            <consortium name="The Broad Institute Genome Sequencing Center for Infectious Disease"/>
            <person name="Wu L."/>
            <person name="Ma J."/>
        </authorList>
    </citation>
    <scope>NUCLEOTIDE SEQUENCE [LARGE SCALE GENOMIC DNA]</scope>
    <source>
        <strain evidence="3">CGMCC 4.7405</strain>
    </source>
</reference>
<sequence length="160" mass="17421">MLTATLTPEVAVLAIAIGLVFSLGCYLVSNLSPGGMITPGWLGLALITDPRRLWIIAGVTVVTYFGTRLLQRLVILYGKRLFATVLLLGVFLQLTIFLFLAGDRPFLFSHGTLGFIVPGLIAYQCVRQPIKATLISTSVVTMLSYVVLLTGVLLNYLPHR</sequence>
<feature type="transmembrane region" description="Helical" evidence="1">
    <location>
        <begin position="12"/>
        <end position="32"/>
    </location>
</feature>
<keyword evidence="1" id="KW-1133">Transmembrane helix</keyword>
<comment type="caution">
    <text evidence="2">The sequence shown here is derived from an EMBL/GenBank/DDBJ whole genome shotgun (WGS) entry which is preliminary data.</text>
</comment>
<dbReference type="InterPro" id="IPR008338">
    <property type="entry name" value="Capsule_biosynth_CapC"/>
</dbReference>
<dbReference type="RefSeq" id="WP_382374853.1">
    <property type="nucleotide sequence ID" value="NZ_JBHRZI010000015.1"/>
</dbReference>
<keyword evidence="1" id="KW-0812">Transmembrane</keyword>
<evidence type="ECO:0000313" key="3">
    <source>
        <dbReference type="Proteomes" id="UP001595690"/>
    </source>
</evidence>
<proteinExistence type="predicted"/>
<keyword evidence="3" id="KW-1185">Reference proteome</keyword>
<feature type="transmembrane region" description="Helical" evidence="1">
    <location>
        <begin position="52"/>
        <end position="70"/>
    </location>
</feature>
<organism evidence="2 3">
    <name type="scientific">Lentzea rhizosphaerae</name>
    <dbReference type="NCBI Taxonomy" id="2041025"/>
    <lineage>
        <taxon>Bacteria</taxon>
        <taxon>Bacillati</taxon>
        <taxon>Actinomycetota</taxon>
        <taxon>Actinomycetes</taxon>
        <taxon>Pseudonocardiales</taxon>
        <taxon>Pseudonocardiaceae</taxon>
        <taxon>Lentzea</taxon>
    </lineage>
</organism>
<evidence type="ECO:0000313" key="2">
    <source>
        <dbReference type="EMBL" id="MFC3893929.1"/>
    </source>
</evidence>
<dbReference type="Pfam" id="PF14102">
    <property type="entry name" value="Caps_synth_CapC"/>
    <property type="match status" value="1"/>
</dbReference>
<name>A0ABV8BW18_9PSEU</name>
<protein>
    <submittedName>
        <fullName evidence="2">Poly-gamma-glutamate biosynthesis protein PgsC/CapC</fullName>
    </submittedName>
</protein>
<dbReference type="EMBL" id="JBHRZI010000015">
    <property type="protein sequence ID" value="MFC3893929.1"/>
    <property type="molecule type" value="Genomic_DNA"/>
</dbReference>
<evidence type="ECO:0000256" key="1">
    <source>
        <dbReference type="SAM" id="Phobius"/>
    </source>
</evidence>
<accession>A0ABV8BW18</accession>
<feature type="transmembrane region" description="Helical" evidence="1">
    <location>
        <begin position="82"/>
        <end position="101"/>
    </location>
</feature>
<feature type="transmembrane region" description="Helical" evidence="1">
    <location>
        <begin position="133"/>
        <end position="157"/>
    </location>
</feature>
<gene>
    <name evidence="2" type="ORF">ACFOWZ_20830</name>
</gene>